<proteinExistence type="predicted"/>
<dbReference type="RefSeq" id="WP_311697856.1">
    <property type="nucleotide sequence ID" value="NZ_JAVREY010000036.1"/>
</dbReference>
<sequence length="88" mass="9321">MRMAMAVTVLVLVLGSASAVVQARKGQWWRAGSTLLPVLGVAVMLFGGVERGITSLFWLGCLLVLAGFGAEAAAYWRTRTPGSRQAGR</sequence>
<evidence type="ECO:0000256" key="1">
    <source>
        <dbReference type="SAM" id="Phobius"/>
    </source>
</evidence>
<accession>A0ABU2TZM2</accession>
<dbReference type="Proteomes" id="UP001183809">
    <property type="component" value="Unassembled WGS sequence"/>
</dbReference>
<reference evidence="3" key="1">
    <citation type="submission" date="2023-07" db="EMBL/GenBank/DDBJ databases">
        <title>30 novel species of actinomycetes from the DSMZ collection.</title>
        <authorList>
            <person name="Nouioui I."/>
        </authorList>
    </citation>
    <scope>NUCLEOTIDE SEQUENCE [LARGE SCALE GENOMIC DNA]</scope>
    <source>
        <strain evidence="3">DSM 41699</strain>
    </source>
</reference>
<name>A0ABU2TZM2_9ACTN</name>
<keyword evidence="3" id="KW-1185">Reference proteome</keyword>
<protein>
    <recommendedName>
        <fullName evidence="4">Integral membrane protein</fullName>
    </recommendedName>
</protein>
<evidence type="ECO:0000313" key="3">
    <source>
        <dbReference type="Proteomes" id="UP001183809"/>
    </source>
</evidence>
<dbReference type="EMBL" id="JAVREY010000036">
    <property type="protein sequence ID" value="MDT0466394.1"/>
    <property type="molecule type" value="Genomic_DNA"/>
</dbReference>
<feature type="transmembrane region" description="Helical" evidence="1">
    <location>
        <begin position="29"/>
        <end position="49"/>
    </location>
</feature>
<evidence type="ECO:0008006" key="4">
    <source>
        <dbReference type="Google" id="ProtNLM"/>
    </source>
</evidence>
<keyword evidence="1" id="KW-0472">Membrane</keyword>
<organism evidence="2 3">
    <name type="scientific">Streptomyces gibsoniae</name>
    <dbReference type="NCBI Taxonomy" id="3075529"/>
    <lineage>
        <taxon>Bacteria</taxon>
        <taxon>Bacillati</taxon>
        <taxon>Actinomycetota</taxon>
        <taxon>Actinomycetes</taxon>
        <taxon>Kitasatosporales</taxon>
        <taxon>Streptomycetaceae</taxon>
        <taxon>Streptomyces</taxon>
    </lineage>
</organism>
<comment type="caution">
    <text evidence="2">The sequence shown here is derived from an EMBL/GenBank/DDBJ whole genome shotgun (WGS) entry which is preliminary data.</text>
</comment>
<feature type="transmembrane region" description="Helical" evidence="1">
    <location>
        <begin position="56"/>
        <end position="76"/>
    </location>
</feature>
<gene>
    <name evidence="2" type="ORF">RM764_25845</name>
</gene>
<keyword evidence="1" id="KW-1133">Transmembrane helix</keyword>
<evidence type="ECO:0000313" key="2">
    <source>
        <dbReference type="EMBL" id="MDT0466394.1"/>
    </source>
</evidence>
<keyword evidence="1" id="KW-0812">Transmembrane</keyword>